<dbReference type="InterPro" id="IPR036047">
    <property type="entry name" value="F-box-like_dom_sf"/>
</dbReference>
<dbReference type="PANTHER" id="PTHR32133:SF386">
    <property type="entry name" value="F-BOX DOMAIN-CONTAINING PROTEIN"/>
    <property type="match status" value="1"/>
</dbReference>
<feature type="domain" description="F-box protein AT5G49610-like beta-propeller" evidence="1">
    <location>
        <begin position="101"/>
        <end position="375"/>
    </location>
</feature>
<reference evidence="2" key="1">
    <citation type="submission" date="2015-06" db="UniProtKB">
        <authorList>
            <consortium name="EnsemblPlants"/>
        </authorList>
    </citation>
    <scope>IDENTIFICATION</scope>
</reference>
<organism evidence="2">
    <name type="scientific">Aegilops tauschii</name>
    <name type="common">Tausch's goatgrass</name>
    <name type="synonym">Aegilops squarrosa</name>
    <dbReference type="NCBI Taxonomy" id="37682"/>
    <lineage>
        <taxon>Eukaryota</taxon>
        <taxon>Viridiplantae</taxon>
        <taxon>Streptophyta</taxon>
        <taxon>Embryophyta</taxon>
        <taxon>Tracheophyta</taxon>
        <taxon>Spermatophyta</taxon>
        <taxon>Magnoliopsida</taxon>
        <taxon>Liliopsida</taxon>
        <taxon>Poales</taxon>
        <taxon>Poaceae</taxon>
        <taxon>BOP clade</taxon>
        <taxon>Pooideae</taxon>
        <taxon>Triticodae</taxon>
        <taxon>Triticeae</taxon>
        <taxon>Triticinae</taxon>
        <taxon>Aegilops</taxon>
    </lineage>
</organism>
<dbReference type="SUPFAM" id="SSF81383">
    <property type="entry name" value="F-box domain"/>
    <property type="match status" value="1"/>
</dbReference>
<dbReference type="AlphaFoldDB" id="M8AVB9"/>
<dbReference type="Pfam" id="PF23635">
    <property type="entry name" value="Beta-prop_AT5G49610-like"/>
    <property type="match status" value="1"/>
</dbReference>
<dbReference type="PANTHER" id="PTHR32133">
    <property type="entry name" value="OS07G0120400 PROTEIN"/>
    <property type="match status" value="1"/>
</dbReference>
<protein>
    <recommendedName>
        <fullName evidence="1">F-box protein AT5G49610-like beta-propeller domain-containing protein</fullName>
    </recommendedName>
</protein>
<dbReference type="InterPro" id="IPR056594">
    <property type="entry name" value="AT5G49610-like_b-prop"/>
</dbReference>
<proteinExistence type="predicted"/>
<dbReference type="ExpressionAtlas" id="M8AVB9">
    <property type="expression patterns" value="baseline"/>
</dbReference>
<dbReference type="EnsemblPlants" id="EMT08412">
    <property type="protein sequence ID" value="EMT08412"/>
    <property type="gene ID" value="F775_18624"/>
</dbReference>
<name>M8AVB9_AEGTA</name>
<accession>M8AVB9</accession>
<sequence length="403" mass="45365">MPPPPSLPDELIEEVFLRLPPDEPACLVRASLAGKPWLDLLSSPAFRGRYRDFHGAPPMLGFLYADTSDEHQGPASLLVANTSFLARSPSRDWEDSGYFPLDCHHGRVVLEDMANLPLRLVVWDPMTAGWTELEPRQYDSDVVTAAVLCAVSGCDHRACHEGPFRVVTLGLILDEGECYVDVCEYLSETGEWTEQGSFDLMEKLSINLSADLSIEPMPPVLIADTLYFMIRDDHNNRVGILGYDLGSHWLSAMAAPPKGRVRKGKAILMVMEDGCLGFAHLKRFTLYLWSSQMSSDGLAKWTRCRIIDLKEITPIQNTEKINLIKLIGSMERSDIIFVAADLGVYEINLESLRWKKVWNDQKIHALIPYMSFYNPQERVNMLHDTRPHSSSRKITSMDVLGVS</sequence>
<evidence type="ECO:0000313" key="2">
    <source>
        <dbReference type="EnsemblPlants" id="EMT08412"/>
    </source>
</evidence>
<evidence type="ECO:0000259" key="1">
    <source>
        <dbReference type="Pfam" id="PF23635"/>
    </source>
</evidence>